<dbReference type="GO" id="GO:0005524">
    <property type="term" value="F:ATP binding"/>
    <property type="evidence" value="ECO:0007669"/>
    <property type="project" value="UniProtKB-KW"/>
</dbReference>
<keyword evidence="6" id="KW-0547">Nucleotide-binding</keyword>
<dbReference type="SUPFAM" id="SSF111331">
    <property type="entry name" value="NAD kinase/diacylglycerol kinase-like"/>
    <property type="match status" value="1"/>
</dbReference>
<dbReference type="NCBIfam" id="TIGR00147">
    <property type="entry name" value="YegS/Rv2252/BmrU family lipid kinase"/>
    <property type="match status" value="1"/>
</dbReference>
<dbReference type="Pfam" id="PF00781">
    <property type="entry name" value="DAGK_cat"/>
    <property type="match status" value="1"/>
</dbReference>
<gene>
    <name evidence="15" type="ORF">CAL30_03535</name>
    <name evidence="14" type="ORF">HMPREF3182_01306</name>
</gene>
<organism evidence="14 16">
    <name type="scientific">Megasphaera hutchinsoni</name>
    <dbReference type="NCBI Taxonomy" id="1588748"/>
    <lineage>
        <taxon>Bacteria</taxon>
        <taxon>Bacillati</taxon>
        <taxon>Bacillota</taxon>
        <taxon>Negativicutes</taxon>
        <taxon>Veillonellales</taxon>
        <taxon>Veillonellaceae</taxon>
        <taxon>Megasphaera</taxon>
    </lineage>
</organism>
<evidence type="ECO:0000313" key="15">
    <source>
        <dbReference type="EMBL" id="PNH22037.1"/>
    </source>
</evidence>
<evidence type="ECO:0000256" key="11">
    <source>
        <dbReference type="ARBA" id="ARBA00023209"/>
    </source>
</evidence>
<keyword evidence="7 14" id="KW-0418">Kinase</keyword>
<dbReference type="GO" id="GO:0005886">
    <property type="term" value="C:plasma membrane"/>
    <property type="evidence" value="ECO:0007669"/>
    <property type="project" value="TreeGrafter"/>
</dbReference>
<dbReference type="PANTHER" id="PTHR12358:SF106">
    <property type="entry name" value="LIPID KINASE YEGS"/>
    <property type="match status" value="1"/>
</dbReference>
<keyword evidence="4" id="KW-0808">Transferase</keyword>
<dbReference type="GO" id="GO:0046872">
    <property type="term" value="F:metal ion binding"/>
    <property type="evidence" value="ECO:0007669"/>
    <property type="project" value="UniProtKB-KW"/>
</dbReference>
<dbReference type="InterPro" id="IPR017438">
    <property type="entry name" value="ATP-NAD_kinase_N"/>
</dbReference>
<dbReference type="PATRIC" id="fig|1588748.3.peg.1263"/>
<keyword evidence="3" id="KW-0444">Lipid biosynthesis</keyword>
<keyword evidence="5" id="KW-0479">Metal-binding</keyword>
<comment type="caution">
    <text evidence="14">The sequence shown here is derived from an EMBL/GenBank/DDBJ whole genome shotgun (WGS) entry which is preliminary data.</text>
</comment>
<dbReference type="Proteomes" id="UP000242958">
    <property type="component" value="Unassembled WGS sequence"/>
</dbReference>
<dbReference type="Gene3D" id="2.60.200.40">
    <property type="match status" value="1"/>
</dbReference>
<sequence>MKRCLVIINPSSGKERAKYHKDDLKYQLDSMFDYVELRETRQRGDATYWAKEASLCGFDSIFCMGGDGTLNETINGLALANKPIHFGFIPLGTINDLARALQIPLHPEAAISMLSHCKTIQVDIGKVNDKYFVNTVAAGILPDAVGHVSVEQKTRLGPLAYFLTGIKTLQNHTTSLFKIETEQEELIYRSPLIIAMLTNSIGGFRNVAPQARVNDGKIWLAIFKDFSYLDLLKMIPDFLSSTPLSGEYMTLLTLTKARITLLEDPLLHTNMDGDEGPNFPLNLEILPSFLSIYVPK</sequence>
<keyword evidence="8" id="KW-0067">ATP-binding</keyword>
<evidence type="ECO:0000256" key="1">
    <source>
        <dbReference type="ARBA" id="ARBA00001946"/>
    </source>
</evidence>
<dbReference type="InterPro" id="IPR005218">
    <property type="entry name" value="Diacylglycerol/lipid_kinase"/>
</dbReference>
<dbReference type="GO" id="GO:0004143">
    <property type="term" value="F:ATP-dependent diacylglycerol kinase activity"/>
    <property type="evidence" value="ECO:0007669"/>
    <property type="project" value="TreeGrafter"/>
</dbReference>
<name>A0A134CED7_9FIRM</name>
<dbReference type="Proteomes" id="UP000070160">
    <property type="component" value="Unassembled WGS sequence"/>
</dbReference>
<evidence type="ECO:0000256" key="7">
    <source>
        <dbReference type="ARBA" id="ARBA00022777"/>
    </source>
</evidence>
<dbReference type="SMART" id="SM00046">
    <property type="entry name" value="DAGKc"/>
    <property type="match status" value="1"/>
</dbReference>
<dbReference type="PROSITE" id="PS50146">
    <property type="entry name" value="DAGK"/>
    <property type="match status" value="1"/>
</dbReference>
<reference evidence="14" key="2">
    <citation type="submission" date="2016-01" db="EMBL/GenBank/DDBJ databases">
        <authorList>
            <person name="Oliw E.H."/>
        </authorList>
    </citation>
    <scope>NUCLEOTIDE SEQUENCE [LARGE SCALE GENOMIC DNA]</scope>
    <source>
        <strain evidence="14">KA00182</strain>
    </source>
</reference>
<evidence type="ECO:0000313" key="17">
    <source>
        <dbReference type="Proteomes" id="UP000242958"/>
    </source>
</evidence>
<proteinExistence type="inferred from homology"/>
<dbReference type="InterPro" id="IPR050187">
    <property type="entry name" value="Lipid_Phosphate_FormReg"/>
</dbReference>
<dbReference type="Gene3D" id="3.40.50.10330">
    <property type="entry name" value="Probable inorganic polyphosphate/atp-NAD kinase, domain 1"/>
    <property type="match status" value="1"/>
</dbReference>
<accession>A0A134CED7</accession>
<dbReference type="InterPro" id="IPR016064">
    <property type="entry name" value="NAD/diacylglycerol_kinase_sf"/>
</dbReference>
<dbReference type="AlphaFoldDB" id="A0A134CED7"/>
<evidence type="ECO:0000256" key="4">
    <source>
        <dbReference type="ARBA" id="ARBA00022679"/>
    </source>
</evidence>
<comment type="similarity">
    <text evidence="2">Belongs to the diacylglycerol/lipid kinase family.</text>
</comment>
<protein>
    <submittedName>
        <fullName evidence="14 15">Lipid kinase</fullName>
    </submittedName>
</protein>
<evidence type="ECO:0000256" key="2">
    <source>
        <dbReference type="ARBA" id="ARBA00005983"/>
    </source>
</evidence>
<dbReference type="EMBL" id="LSDT01000046">
    <property type="protein sequence ID" value="KXB90551.1"/>
    <property type="molecule type" value="Genomic_DNA"/>
</dbReference>
<evidence type="ECO:0000256" key="6">
    <source>
        <dbReference type="ARBA" id="ARBA00022741"/>
    </source>
</evidence>
<reference evidence="15 17" key="3">
    <citation type="submission" date="2017-05" db="EMBL/GenBank/DDBJ databases">
        <authorList>
            <person name="Song R."/>
            <person name="Chenine A.L."/>
            <person name="Ruprecht R.M."/>
        </authorList>
    </citation>
    <scope>NUCLEOTIDE SEQUENCE [LARGE SCALE GENOMIC DNA]</scope>
    <source>
        <strain evidence="15 17">KA00229</strain>
    </source>
</reference>
<dbReference type="InterPro" id="IPR045540">
    <property type="entry name" value="YegS/DAGK_C"/>
</dbReference>
<keyword evidence="11" id="KW-0594">Phospholipid biosynthesis</keyword>
<keyword evidence="16" id="KW-1185">Reference proteome</keyword>
<reference evidence="16" key="1">
    <citation type="submission" date="2016-01" db="EMBL/GenBank/DDBJ databases">
        <authorList>
            <person name="Mitreva M."/>
            <person name="Pepin K.H."/>
            <person name="Mihindukulasuriya K.A."/>
            <person name="Fulton R."/>
            <person name="Fronick C."/>
            <person name="O'Laughlin M."/>
            <person name="Miner T."/>
            <person name="Herter B."/>
            <person name="Rosa B.A."/>
            <person name="Cordes M."/>
            <person name="Tomlinson C."/>
            <person name="Wollam A."/>
            <person name="Palsikar V.B."/>
            <person name="Mardis E.R."/>
            <person name="Wilson R.K."/>
        </authorList>
    </citation>
    <scope>NUCLEOTIDE SEQUENCE [LARGE SCALE GENOMIC DNA]</scope>
    <source>
        <strain evidence="16">KA00182</strain>
    </source>
</reference>
<evidence type="ECO:0000256" key="5">
    <source>
        <dbReference type="ARBA" id="ARBA00022723"/>
    </source>
</evidence>
<evidence type="ECO:0000256" key="12">
    <source>
        <dbReference type="ARBA" id="ARBA00023264"/>
    </source>
</evidence>
<dbReference type="PANTHER" id="PTHR12358">
    <property type="entry name" value="SPHINGOSINE KINASE"/>
    <property type="match status" value="1"/>
</dbReference>
<evidence type="ECO:0000256" key="3">
    <source>
        <dbReference type="ARBA" id="ARBA00022516"/>
    </source>
</evidence>
<evidence type="ECO:0000256" key="8">
    <source>
        <dbReference type="ARBA" id="ARBA00022840"/>
    </source>
</evidence>
<evidence type="ECO:0000259" key="13">
    <source>
        <dbReference type="PROSITE" id="PS50146"/>
    </source>
</evidence>
<keyword evidence="12" id="KW-1208">Phospholipid metabolism</keyword>
<evidence type="ECO:0000256" key="10">
    <source>
        <dbReference type="ARBA" id="ARBA00023098"/>
    </source>
</evidence>
<comment type="cofactor">
    <cofactor evidence="1">
        <name>Mg(2+)</name>
        <dbReference type="ChEBI" id="CHEBI:18420"/>
    </cofactor>
</comment>
<feature type="domain" description="DAGKc" evidence="13">
    <location>
        <begin position="1"/>
        <end position="131"/>
    </location>
</feature>
<dbReference type="RefSeq" id="WP_007393222.1">
    <property type="nucleotide sequence ID" value="NZ_KQ960953.1"/>
</dbReference>
<evidence type="ECO:0000313" key="14">
    <source>
        <dbReference type="EMBL" id="KXB90551.1"/>
    </source>
</evidence>
<dbReference type="Pfam" id="PF19279">
    <property type="entry name" value="YegS_C"/>
    <property type="match status" value="1"/>
</dbReference>
<keyword evidence="9" id="KW-0460">Magnesium</keyword>
<dbReference type="EMBL" id="NFMF01000004">
    <property type="protein sequence ID" value="PNH22037.1"/>
    <property type="molecule type" value="Genomic_DNA"/>
</dbReference>
<keyword evidence="10" id="KW-0443">Lipid metabolism</keyword>
<accession>A0A2J8BB97</accession>
<evidence type="ECO:0000313" key="16">
    <source>
        <dbReference type="Proteomes" id="UP000070160"/>
    </source>
</evidence>
<dbReference type="STRING" id="1588748.HMPREF3182_01306"/>
<evidence type="ECO:0000256" key="9">
    <source>
        <dbReference type="ARBA" id="ARBA00022842"/>
    </source>
</evidence>
<dbReference type="InterPro" id="IPR001206">
    <property type="entry name" value="Diacylglycerol_kinase_cat_dom"/>
</dbReference>
<dbReference type="GO" id="GO:0008654">
    <property type="term" value="P:phospholipid biosynthetic process"/>
    <property type="evidence" value="ECO:0007669"/>
    <property type="project" value="UniProtKB-KW"/>
</dbReference>